<feature type="domain" description="Peptidase S8/S53" evidence="3">
    <location>
        <begin position="2"/>
        <end position="225"/>
    </location>
</feature>
<reference evidence="5 6" key="2">
    <citation type="journal article" date="2016" name="Genome Announc.">
        <title>Draft Genome Sequence of a Biocontrol Rhizobacterium, Chryseobacterium kwangjuense Strain KJ1R5, Isolated from Pepper (Capsicum annuum).</title>
        <authorList>
            <person name="Jeong J.J."/>
            <person name="Park H."/>
            <person name="Park B.H."/>
            <person name="Mannaa M."/>
            <person name="Sang M.K."/>
            <person name="Choi I.G."/>
            <person name="Kim K.D."/>
        </authorList>
    </citation>
    <scope>NUCLEOTIDE SEQUENCE [LARGE SCALE GENOMIC DNA]</scope>
    <source>
        <strain evidence="5 6">KJ1R5</strain>
    </source>
</reference>
<keyword evidence="2" id="KW-0720">Serine protease</keyword>
<dbReference type="GO" id="GO:0004252">
    <property type="term" value="F:serine-type endopeptidase activity"/>
    <property type="evidence" value="ECO:0007669"/>
    <property type="project" value="UniProtKB-UniRule"/>
</dbReference>
<reference evidence="6" key="1">
    <citation type="submission" date="2015-12" db="EMBL/GenBank/DDBJ databases">
        <title>Genome sequence of a biocontrol rhizobacterium Chryseobacterium kwangjuense strain KJ1R5 isolated from pepper (Capsicum annuum L.).</title>
        <authorList>
            <person name="Jeong J.-J."/>
            <person name="Park H."/>
            <person name="Mannaa M."/>
            <person name="Sang M.K."/>
            <person name="Choi I.-G."/>
            <person name="Kim K.D."/>
        </authorList>
    </citation>
    <scope>NUCLEOTIDE SEQUENCE [LARGE SCALE GENOMIC DNA]</scope>
    <source>
        <strain evidence="6">KJ1R5</strain>
    </source>
</reference>
<dbReference type="PROSITE" id="PS00136">
    <property type="entry name" value="SUBTILASE_ASP"/>
    <property type="match status" value="1"/>
</dbReference>
<dbReference type="InterPro" id="IPR036852">
    <property type="entry name" value="Peptidase_S8/S53_dom_sf"/>
</dbReference>
<dbReference type="SUPFAM" id="SSF52540">
    <property type="entry name" value="P-loop containing nucleoside triphosphate hydrolases"/>
    <property type="match status" value="1"/>
</dbReference>
<dbReference type="InterPro" id="IPR023827">
    <property type="entry name" value="Peptidase_S8_Asp-AS"/>
</dbReference>
<feature type="active site" description="Charge relay system" evidence="2">
    <location>
        <position position="7"/>
    </location>
</feature>
<name>A0A135WEC5_9FLAO</name>
<keyword evidence="1 2" id="KW-0378">Hydrolase</keyword>
<dbReference type="Pfam" id="PF07755">
    <property type="entry name" value="DUF1611"/>
    <property type="match status" value="1"/>
</dbReference>
<feature type="domain" description="D-glutamate N-acetyltransferase-like C-terminal" evidence="4">
    <location>
        <begin position="410"/>
        <end position="538"/>
    </location>
</feature>
<dbReference type="InterPro" id="IPR000209">
    <property type="entry name" value="Peptidase_S8/S53_dom"/>
</dbReference>
<proteinExistence type="inferred from homology"/>
<comment type="similarity">
    <text evidence="2">Belongs to the peptidase S8 family.</text>
</comment>
<dbReference type="OrthoDB" id="184152at2"/>
<evidence type="ECO:0000256" key="2">
    <source>
        <dbReference type="PROSITE-ProRule" id="PRU01240"/>
    </source>
</evidence>
<evidence type="ECO:0000259" key="4">
    <source>
        <dbReference type="Pfam" id="PF07755"/>
    </source>
</evidence>
<dbReference type="Gene3D" id="3.40.50.300">
    <property type="entry name" value="P-loop containing nucleotide triphosphate hydrolases"/>
    <property type="match status" value="1"/>
</dbReference>
<dbReference type="EMBL" id="LPUR01000011">
    <property type="protein sequence ID" value="KXH83268.1"/>
    <property type="molecule type" value="Genomic_DNA"/>
</dbReference>
<dbReference type="Proteomes" id="UP000070513">
    <property type="component" value="Unassembled WGS sequence"/>
</dbReference>
<accession>A0A135WEC5</accession>
<dbReference type="CDD" id="cd00306">
    <property type="entry name" value="Peptidases_S8_S53"/>
    <property type="match status" value="1"/>
</dbReference>
<feature type="active site" description="Charge relay system" evidence="2">
    <location>
        <position position="192"/>
    </location>
</feature>
<dbReference type="PROSITE" id="PS51892">
    <property type="entry name" value="SUBTILASE"/>
    <property type="match status" value="1"/>
</dbReference>
<dbReference type="Gene3D" id="3.40.50.200">
    <property type="entry name" value="Peptidase S8/S53 domain"/>
    <property type="match status" value="1"/>
</dbReference>
<evidence type="ECO:0000259" key="3">
    <source>
        <dbReference type="Pfam" id="PF00082"/>
    </source>
</evidence>
<dbReference type="RefSeq" id="WP_062651660.1">
    <property type="nucleotide sequence ID" value="NZ_LPUR01000011.1"/>
</dbReference>
<dbReference type="Pfam" id="PF00082">
    <property type="entry name" value="Peptidase_S8"/>
    <property type="match status" value="1"/>
</dbReference>
<evidence type="ECO:0008006" key="7">
    <source>
        <dbReference type="Google" id="ProtNLM"/>
    </source>
</evidence>
<evidence type="ECO:0000313" key="6">
    <source>
        <dbReference type="Proteomes" id="UP000070513"/>
    </source>
</evidence>
<dbReference type="GO" id="GO:0006508">
    <property type="term" value="P:proteolysis"/>
    <property type="evidence" value="ECO:0007669"/>
    <property type="project" value="UniProtKB-KW"/>
</dbReference>
<dbReference type="InterPro" id="IPR035086">
    <property type="entry name" value="DgcN-like_C"/>
</dbReference>
<gene>
    <name evidence="5" type="ORF">AU378_12695</name>
</gene>
<protein>
    <recommendedName>
        <fullName evidence="7">Peptidase S8/S53 domain-containing protein</fullName>
    </recommendedName>
</protein>
<feature type="active site" description="Charge relay system" evidence="2">
    <location>
        <position position="48"/>
    </location>
</feature>
<comment type="caution">
    <text evidence="5">The sequence shown here is derived from an EMBL/GenBank/DDBJ whole genome shotgun (WGS) entry which is preliminary data.</text>
</comment>
<evidence type="ECO:0000256" key="1">
    <source>
        <dbReference type="ARBA" id="ARBA00022801"/>
    </source>
</evidence>
<dbReference type="AlphaFoldDB" id="A0A135WEC5"/>
<dbReference type="SUPFAM" id="SSF52743">
    <property type="entry name" value="Subtilisin-like"/>
    <property type="match status" value="1"/>
</dbReference>
<sequence>MTIGIIDTGVDYTHQRLKMCNIDGITLFKDAHGNIITKSNDFSDHKGHGTGIASIINSHLKSCNLYVIKLDSYNSFISEDLLTEALFQMVNTDVNIINISMGINSEIIPEKMQKAVNLCHEKGIPIFAANYYDATKQCFPANFSNTFSIGTGYIKEKQKFKVLNNDFDIIAKGGFQRVAVPDHSFAFSVGTSLATAHITGIVCNAYIKNEWKTIPDLKAWLKENSDESIFSLTKHDTPVTRNLLSIREYIKEDIKALDQLLKPSEKVKKTALFPFDEKEIQSIIENKEHSEYEVSLIIDTPRNIINKEKNTGGIPLKKKLKEEDFALFDTLITGYFNDLKDEVNTLFGLNLIRECLLRNKNFILWDKSVKDIIKTLIKNENIDYKGEVFLTHIDNGIKKKMYAHISSSFETTIPSICVIGTNSRQGKFTTQLKIKKILESNNYKVSFISTEPQGAVLGADSVFPFGHKSSVNIDAEEWYHVINALKNYSKQKKNPHILITGIQSGIIPKYPVYTSKLPEKLIYTNAFYPDAVICTISPDDTVAFIERTTSAVKSYNFCEVLFYCLTPWVIKHEKGITLKVKLSPEEYKERLDFFSEKLDKPVIDIKDDQNSDLIIRQIQNYFKR</sequence>
<dbReference type="InterPro" id="IPR027417">
    <property type="entry name" value="P-loop_NTPase"/>
</dbReference>
<evidence type="ECO:0000313" key="5">
    <source>
        <dbReference type="EMBL" id="KXH83268.1"/>
    </source>
</evidence>
<organism evidence="5 6">
    <name type="scientific">Chryseobacterium kwangjuense</name>
    <dbReference type="NCBI Taxonomy" id="267125"/>
    <lineage>
        <taxon>Bacteria</taxon>
        <taxon>Pseudomonadati</taxon>
        <taxon>Bacteroidota</taxon>
        <taxon>Flavobacteriia</taxon>
        <taxon>Flavobacteriales</taxon>
        <taxon>Weeksellaceae</taxon>
        <taxon>Chryseobacterium group</taxon>
        <taxon>Chryseobacterium</taxon>
    </lineage>
</organism>
<keyword evidence="2" id="KW-0645">Protease</keyword>